<sequence>MTILEETGERVQEKIGRDYDVLVVEKAVIGLFFTAVKLSNGVGGICYTPAKEIPAAVCCPSSAGRIFNPEKLNGMPVSEALSGLSSDEPIKTALSIAVLNALSTLCRQKGLAGDYKVLIRTDAQDAVPMPKEKSVAVVGAFVPTLQALKARGGTWWVIEKNPETLLPEEMPHYVPADQSSGIIGQADILVITGVTLINHTLEGILSAARPDADIAVMGPTAGGLPEPLFNRGVRVVGGVEVTHPDKLLEIVSLGGSGYHFLDRYADRIVTVKHPV</sequence>
<evidence type="ECO:0008006" key="5">
    <source>
        <dbReference type="Google" id="ProtNLM"/>
    </source>
</evidence>
<comment type="caution">
    <text evidence="3">The sequence shown here is derived from an EMBL/GenBank/DDBJ whole genome shotgun (WGS) entry which is preliminary data.</text>
</comment>
<dbReference type="InterPro" id="IPR007161">
    <property type="entry name" value="DUF364"/>
</dbReference>
<dbReference type="OrthoDB" id="252759at2"/>
<organism evidence="3 4">
    <name type="scientific">Desulfotignum phosphitoxidans DSM 13687</name>
    <dbReference type="NCBI Taxonomy" id="1286635"/>
    <lineage>
        <taxon>Bacteria</taxon>
        <taxon>Pseudomonadati</taxon>
        <taxon>Thermodesulfobacteriota</taxon>
        <taxon>Desulfobacteria</taxon>
        <taxon>Desulfobacterales</taxon>
        <taxon>Desulfobacteraceae</taxon>
        <taxon>Desulfotignum</taxon>
    </lineage>
</organism>
<dbReference type="InterPro" id="IPR025251">
    <property type="entry name" value="DUF4213"/>
</dbReference>
<reference evidence="3 4" key="1">
    <citation type="journal article" date="2013" name="Genome Announc.">
        <title>Draft Genome Sequence of Desulfotignum phosphitoxidans DSM 13687 Strain FiPS-3.</title>
        <authorList>
            <person name="Poehlein A."/>
            <person name="Daniel R."/>
            <person name="Simeonova D.D."/>
        </authorList>
    </citation>
    <scope>NUCLEOTIDE SEQUENCE [LARGE SCALE GENOMIC DNA]</scope>
    <source>
        <strain evidence="3 4">DSM 13687</strain>
    </source>
</reference>
<feature type="domain" description="Putative heavy-metal chelation" evidence="1">
    <location>
        <begin position="122"/>
        <end position="269"/>
    </location>
</feature>
<evidence type="ECO:0000259" key="2">
    <source>
        <dbReference type="Pfam" id="PF13938"/>
    </source>
</evidence>
<keyword evidence="4" id="KW-1185">Reference proteome</keyword>
<gene>
    <name evidence="3" type="ORF">Dpo_9c00310</name>
</gene>
<name>S0FYH4_9BACT</name>
<dbReference type="Gene3D" id="3.40.50.11590">
    <property type="match status" value="1"/>
</dbReference>
<dbReference type="SUPFAM" id="SSF159713">
    <property type="entry name" value="Dhaf3308-like"/>
    <property type="match status" value="1"/>
</dbReference>
<protein>
    <recommendedName>
        <fullName evidence="5">Fis family transcriptional regulator</fullName>
    </recommendedName>
</protein>
<dbReference type="RefSeq" id="WP_006967612.1">
    <property type="nucleotide sequence ID" value="NZ_APJX01000009.1"/>
</dbReference>
<evidence type="ECO:0000313" key="4">
    <source>
        <dbReference type="Proteomes" id="UP000014216"/>
    </source>
</evidence>
<dbReference type="Pfam" id="PF13938">
    <property type="entry name" value="DUF4213"/>
    <property type="match status" value="1"/>
</dbReference>
<evidence type="ECO:0000259" key="1">
    <source>
        <dbReference type="Pfam" id="PF04016"/>
    </source>
</evidence>
<dbReference type="EMBL" id="APJX01000009">
    <property type="protein sequence ID" value="EMS78199.1"/>
    <property type="molecule type" value="Genomic_DNA"/>
</dbReference>
<accession>S0FYH4</accession>
<proteinExistence type="predicted"/>
<feature type="domain" description="DUF4213" evidence="2">
    <location>
        <begin position="20"/>
        <end position="103"/>
    </location>
</feature>
<dbReference type="Pfam" id="PF04016">
    <property type="entry name" value="DUF364"/>
    <property type="match status" value="1"/>
</dbReference>
<dbReference type="AlphaFoldDB" id="S0FYH4"/>
<evidence type="ECO:0000313" key="3">
    <source>
        <dbReference type="EMBL" id="EMS78199.1"/>
    </source>
</evidence>
<dbReference type="Proteomes" id="UP000014216">
    <property type="component" value="Unassembled WGS sequence"/>
</dbReference>